<protein>
    <submittedName>
        <fullName evidence="2">Uncharacterized protein</fullName>
    </submittedName>
</protein>
<reference evidence="2 3" key="1">
    <citation type="submission" date="2020-06" db="EMBL/GenBank/DDBJ databases">
        <authorList>
            <person name="Li R."/>
            <person name="Bekaert M."/>
        </authorList>
    </citation>
    <scope>NUCLEOTIDE SEQUENCE [LARGE SCALE GENOMIC DNA]</scope>
    <source>
        <strain evidence="3">wild</strain>
    </source>
</reference>
<feature type="compositionally biased region" description="Low complexity" evidence="1">
    <location>
        <begin position="164"/>
        <end position="173"/>
    </location>
</feature>
<dbReference type="Proteomes" id="UP000507470">
    <property type="component" value="Unassembled WGS sequence"/>
</dbReference>
<evidence type="ECO:0000313" key="2">
    <source>
        <dbReference type="EMBL" id="CAC5357347.1"/>
    </source>
</evidence>
<sequence length="413" mass="48258">MSKRQSSAFDDSQEEGDFSQRDLFAEALPSAQDSADNAVGIPQNVGNEIYIKNGKDVQAIPLQDFCKTYLESYASSASIDVGDSPDRIQFCLVLRSFLHSKKLNVEGSDELEFFDDFWAKIGEYYEEVVKTDDERKWDRLRIIDNRRMTQRQAAQQPDTYLQQGYKYPQQPGQSHKSQQFNTQGKCSTDIPSTYQYQLSISNTQGGVNRVQQQLVQTQTDVPSHQQVTNHQMGSTNQQQGVKKIQNLCYKFRKPTTKARPASTRESSNFNHQRATDSLQQTFIRPKVYPYNSDYYERQRRSDPGQNYTCDFDTSDVSAHRRTRNKRRLEPAYYRPRNEFAQARSVRNFPAQSRHRHKRNFTSRESQSESETDRQHSKHRKKKIEKMQFLSSFSGYGRIAVWTDEQKREKQCWC</sequence>
<feature type="region of interest" description="Disordered" evidence="1">
    <location>
        <begin position="254"/>
        <end position="278"/>
    </location>
</feature>
<feature type="compositionally biased region" description="Polar residues" evidence="1">
    <location>
        <begin position="174"/>
        <end position="186"/>
    </location>
</feature>
<feature type="region of interest" description="Disordered" evidence="1">
    <location>
        <begin position="342"/>
        <end position="383"/>
    </location>
</feature>
<organism evidence="2 3">
    <name type="scientific">Mytilus coruscus</name>
    <name type="common">Sea mussel</name>
    <dbReference type="NCBI Taxonomy" id="42192"/>
    <lineage>
        <taxon>Eukaryota</taxon>
        <taxon>Metazoa</taxon>
        <taxon>Spiralia</taxon>
        <taxon>Lophotrochozoa</taxon>
        <taxon>Mollusca</taxon>
        <taxon>Bivalvia</taxon>
        <taxon>Autobranchia</taxon>
        <taxon>Pteriomorphia</taxon>
        <taxon>Mytilida</taxon>
        <taxon>Mytiloidea</taxon>
        <taxon>Mytilidae</taxon>
        <taxon>Mytilinae</taxon>
        <taxon>Mytilus</taxon>
    </lineage>
</organism>
<feature type="region of interest" description="Disordered" evidence="1">
    <location>
        <begin position="294"/>
        <end position="326"/>
    </location>
</feature>
<evidence type="ECO:0000256" key="1">
    <source>
        <dbReference type="SAM" id="MobiDB-lite"/>
    </source>
</evidence>
<name>A0A6J7ZXS8_MYTCO</name>
<keyword evidence="3" id="KW-1185">Reference proteome</keyword>
<gene>
    <name evidence="2" type="ORF">MCOR_1052</name>
</gene>
<accession>A0A6J7ZXS8</accession>
<evidence type="ECO:0000313" key="3">
    <source>
        <dbReference type="Proteomes" id="UP000507470"/>
    </source>
</evidence>
<proteinExistence type="predicted"/>
<dbReference type="AlphaFoldDB" id="A0A6J7ZXS8"/>
<feature type="compositionally biased region" description="Polar residues" evidence="1">
    <location>
        <begin position="263"/>
        <end position="278"/>
    </location>
</feature>
<dbReference type="OrthoDB" id="6153257at2759"/>
<feature type="region of interest" description="Disordered" evidence="1">
    <location>
        <begin position="164"/>
        <end position="186"/>
    </location>
</feature>
<dbReference type="EMBL" id="CACVKT020000203">
    <property type="protein sequence ID" value="CAC5357347.1"/>
    <property type="molecule type" value="Genomic_DNA"/>
</dbReference>